<feature type="binding site" evidence="9">
    <location>
        <position position="146"/>
    </location>
    <ligand>
        <name>S-adenosyl-L-methionine</name>
        <dbReference type="ChEBI" id="CHEBI:59789"/>
    </ligand>
</feature>
<feature type="binding site" evidence="9">
    <location>
        <position position="123"/>
    </location>
    <ligand>
        <name>S-adenosyl-L-methionine</name>
        <dbReference type="ChEBI" id="CHEBI:59789"/>
    </ligand>
</feature>
<dbReference type="Pfam" id="PF02390">
    <property type="entry name" value="Methyltransf_4"/>
    <property type="match status" value="1"/>
</dbReference>
<keyword evidence="4 9" id="KW-0808">Transferase</keyword>
<dbReference type="Gene3D" id="3.40.50.150">
    <property type="entry name" value="Vaccinia Virus protein VP39"/>
    <property type="match status" value="1"/>
</dbReference>
<evidence type="ECO:0000256" key="2">
    <source>
        <dbReference type="ARBA" id="ARBA00003015"/>
    </source>
</evidence>
<dbReference type="InterPro" id="IPR055361">
    <property type="entry name" value="tRNA_methyltr_TrmB_bact"/>
</dbReference>
<evidence type="ECO:0000256" key="9">
    <source>
        <dbReference type="HAMAP-Rule" id="MF_01057"/>
    </source>
</evidence>
<feature type="region of interest" description="Interaction with RNA" evidence="9">
    <location>
        <begin position="152"/>
        <end position="157"/>
    </location>
</feature>
<proteinExistence type="inferred from homology"/>
<evidence type="ECO:0000256" key="7">
    <source>
        <dbReference type="ARBA" id="ARBA00060552"/>
    </source>
</evidence>
<dbReference type="RefSeq" id="WP_121875444.1">
    <property type="nucleotide sequence ID" value="NZ_REFJ01000001.1"/>
</dbReference>
<reference evidence="10 11" key="1">
    <citation type="submission" date="2018-10" db="EMBL/GenBank/DDBJ databases">
        <title>Genomic Encyclopedia of Type Strains, Phase IV (KMG-IV): sequencing the most valuable type-strain genomes for metagenomic binning, comparative biology and taxonomic classification.</title>
        <authorList>
            <person name="Goeker M."/>
        </authorList>
    </citation>
    <scope>NUCLEOTIDE SEQUENCE [LARGE SCALE GENOMIC DNA]</scope>
    <source>
        <strain evidence="10 11">DSM 25080</strain>
    </source>
</reference>
<dbReference type="Proteomes" id="UP000267187">
    <property type="component" value="Unassembled WGS sequence"/>
</dbReference>
<comment type="caution">
    <text evidence="10">The sequence shown here is derived from an EMBL/GenBank/DDBJ whole genome shotgun (WGS) entry which is preliminary data.</text>
</comment>
<dbReference type="HAMAP" id="MF_01057">
    <property type="entry name" value="tRNA_methyltr_TrmB"/>
    <property type="match status" value="1"/>
</dbReference>
<feature type="binding site" evidence="9">
    <location>
        <begin position="219"/>
        <end position="222"/>
    </location>
    <ligand>
        <name>substrate</name>
    </ligand>
</feature>
<dbReference type="InterPro" id="IPR029063">
    <property type="entry name" value="SAM-dependent_MTases_sf"/>
</dbReference>
<dbReference type="PROSITE" id="PS51625">
    <property type="entry name" value="SAM_MT_TRMB"/>
    <property type="match status" value="1"/>
</dbReference>
<dbReference type="CDD" id="cd02440">
    <property type="entry name" value="AdoMet_MTases"/>
    <property type="match status" value="1"/>
</dbReference>
<comment type="similarity">
    <text evidence="8 9">Belongs to the class I-like SAM-binding methyltransferase superfamily. TrmB family.</text>
</comment>
<dbReference type="EMBL" id="REFJ01000001">
    <property type="protein sequence ID" value="RMA82094.1"/>
    <property type="molecule type" value="Genomic_DNA"/>
</dbReference>
<evidence type="ECO:0000256" key="6">
    <source>
        <dbReference type="ARBA" id="ARBA00022694"/>
    </source>
</evidence>
<keyword evidence="3 9" id="KW-0489">Methyltransferase</keyword>
<evidence type="ECO:0000256" key="8">
    <source>
        <dbReference type="ARBA" id="ARBA00060767"/>
    </source>
</evidence>
<evidence type="ECO:0000313" key="11">
    <source>
        <dbReference type="Proteomes" id="UP000267187"/>
    </source>
</evidence>
<gene>
    <name evidence="9" type="primary">trmB</name>
    <name evidence="10" type="ORF">DFR27_0041</name>
</gene>
<name>A0A3M0AD89_9GAMM</name>
<dbReference type="FunFam" id="3.40.50.150:FF:000035">
    <property type="entry name" value="tRNA (guanine-N(7)-)-methyltransferase"/>
    <property type="match status" value="1"/>
</dbReference>
<sequence length="240" mass="27654">MTDSTPEETPFEIRPQYKKKSIRSFVIRAGRITDGQRQAMEQQWPHYGLSLYDGLLDLAEVFGNDNPVVVEVGFGMGDSLLEMAEKDPSTNFIGIEVHPPGVGRLINEATLRELSNIRVFCADANDVLEDCFADESIKRLQLYFPDPWHKKKHNKRRIVQAEFVEKIRQKLIPAGHFHMATDWEPYAEHMMETMNEENGFQNSMPGSDFAPRPDYRPITKFEKRGERLGHGVWDLIFVKS</sequence>
<accession>A0A3M0AD89</accession>
<dbReference type="PANTHER" id="PTHR23417:SF14">
    <property type="entry name" value="PENTACOTRIPEPTIDE-REPEAT REGION OF PRORP DOMAIN-CONTAINING PROTEIN"/>
    <property type="match status" value="1"/>
</dbReference>
<feature type="binding site" evidence="9">
    <location>
        <position position="71"/>
    </location>
    <ligand>
        <name>S-adenosyl-L-methionine</name>
        <dbReference type="ChEBI" id="CHEBI:59789"/>
    </ligand>
</feature>
<comment type="function">
    <text evidence="2 9">Catalyzes the formation of N(7)-methylguanine at position 46 (m7G46) in tRNA.</text>
</comment>
<evidence type="ECO:0000256" key="4">
    <source>
        <dbReference type="ARBA" id="ARBA00022679"/>
    </source>
</evidence>
<evidence type="ECO:0000256" key="1">
    <source>
        <dbReference type="ARBA" id="ARBA00000142"/>
    </source>
</evidence>
<comment type="catalytic activity">
    <reaction evidence="1 9">
        <text>guanosine(46) in tRNA + S-adenosyl-L-methionine = N(7)-methylguanosine(46) in tRNA + S-adenosyl-L-homocysteine</text>
        <dbReference type="Rhea" id="RHEA:42708"/>
        <dbReference type="Rhea" id="RHEA-COMP:10188"/>
        <dbReference type="Rhea" id="RHEA-COMP:10189"/>
        <dbReference type="ChEBI" id="CHEBI:57856"/>
        <dbReference type="ChEBI" id="CHEBI:59789"/>
        <dbReference type="ChEBI" id="CHEBI:74269"/>
        <dbReference type="ChEBI" id="CHEBI:74480"/>
        <dbReference type="EC" id="2.1.1.33"/>
    </reaction>
</comment>
<dbReference type="GO" id="GO:0043527">
    <property type="term" value="C:tRNA methyltransferase complex"/>
    <property type="evidence" value="ECO:0007669"/>
    <property type="project" value="TreeGrafter"/>
</dbReference>
<dbReference type="AlphaFoldDB" id="A0A3M0AD89"/>
<keyword evidence="5 9" id="KW-0949">S-adenosyl-L-methionine</keyword>
<feature type="binding site" evidence="9">
    <location>
        <position position="182"/>
    </location>
    <ligand>
        <name>substrate</name>
    </ligand>
</feature>
<dbReference type="OrthoDB" id="9802090at2"/>
<keyword evidence="6 9" id="KW-0819">tRNA processing</keyword>
<dbReference type="GO" id="GO:0008176">
    <property type="term" value="F:tRNA (guanine(46)-N7)-methyltransferase activity"/>
    <property type="evidence" value="ECO:0007669"/>
    <property type="project" value="UniProtKB-UniRule"/>
</dbReference>
<evidence type="ECO:0000313" key="10">
    <source>
        <dbReference type="EMBL" id="RMA82094.1"/>
    </source>
</evidence>
<comment type="pathway">
    <text evidence="7 9">tRNA modification; N(7)-methylguanine-tRNA biosynthesis.</text>
</comment>
<dbReference type="PANTHER" id="PTHR23417">
    <property type="entry name" value="3-DEOXY-D-MANNO-OCTULOSONIC-ACID TRANSFERASE/TRNA GUANINE-N 7 - -METHYLTRANSFERASE"/>
    <property type="match status" value="1"/>
</dbReference>
<feature type="binding site" evidence="9">
    <location>
        <position position="150"/>
    </location>
    <ligand>
        <name>substrate</name>
    </ligand>
</feature>
<dbReference type="EC" id="2.1.1.33" evidence="9"/>
<protein>
    <recommendedName>
        <fullName evidence="9">tRNA (guanine-N(7)-)-methyltransferase</fullName>
        <ecNumber evidence="9">2.1.1.33</ecNumber>
    </recommendedName>
    <alternativeName>
        <fullName evidence="9">tRNA (guanine(46)-N(7))-methyltransferase</fullName>
    </alternativeName>
    <alternativeName>
        <fullName evidence="9">tRNA(m7G46)-methyltransferase</fullName>
    </alternativeName>
</protein>
<evidence type="ECO:0000256" key="3">
    <source>
        <dbReference type="ARBA" id="ARBA00022603"/>
    </source>
</evidence>
<dbReference type="NCBIfam" id="TIGR00091">
    <property type="entry name" value="tRNA (guanosine(46)-N7)-methyltransferase TrmB"/>
    <property type="match status" value="1"/>
</dbReference>
<evidence type="ECO:0000256" key="5">
    <source>
        <dbReference type="ARBA" id="ARBA00022691"/>
    </source>
</evidence>
<organism evidence="10 11">
    <name type="scientific">Umboniibacter marinipuniceus</name>
    <dbReference type="NCBI Taxonomy" id="569599"/>
    <lineage>
        <taxon>Bacteria</taxon>
        <taxon>Pseudomonadati</taxon>
        <taxon>Pseudomonadota</taxon>
        <taxon>Gammaproteobacteria</taxon>
        <taxon>Cellvibrionales</taxon>
        <taxon>Cellvibrionaceae</taxon>
        <taxon>Umboniibacter</taxon>
    </lineage>
</organism>
<dbReference type="InterPro" id="IPR003358">
    <property type="entry name" value="tRNA_(Gua-N-7)_MeTrfase_Trmb"/>
</dbReference>
<feature type="binding site" evidence="9">
    <location>
        <position position="96"/>
    </location>
    <ligand>
        <name>S-adenosyl-L-methionine</name>
        <dbReference type="ChEBI" id="CHEBI:59789"/>
    </ligand>
</feature>
<dbReference type="UniPathway" id="UPA00989"/>
<dbReference type="SUPFAM" id="SSF53335">
    <property type="entry name" value="S-adenosyl-L-methionine-dependent methyltransferases"/>
    <property type="match status" value="1"/>
</dbReference>
<keyword evidence="11" id="KW-1185">Reference proteome</keyword>